<dbReference type="PANTHER" id="PTHR19375">
    <property type="entry name" value="HEAT SHOCK PROTEIN 70KDA"/>
    <property type="match status" value="1"/>
</dbReference>
<dbReference type="KEGG" id="btab:109039836"/>
<dbReference type="Pfam" id="PF00012">
    <property type="entry name" value="HSP70"/>
    <property type="match status" value="1"/>
</dbReference>
<dbReference type="GO" id="GO:0005524">
    <property type="term" value="F:ATP binding"/>
    <property type="evidence" value="ECO:0007669"/>
    <property type="project" value="UniProtKB-KW"/>
</dbReference>
<name>A0A9P0F5V9_BEMTA</name>
<dbReference type="FunFam" id="3.90.640.10:FF:000010">
    <property type="entry name" value="heat shock 70 kDa protein 14"/>
    <property type="match status" value="1"/>
</dbReference>
<evidence type="ECO:0000256" key="1">
    <source>
        <dbReference type="ARBA" id="ARBA00007381"/>
    </source>
</evidence>
<dbReference type="GO" id="GO:0140662">
    <property type="term" value="F:ATP-dependent protein folding chaperone"/>
    <property type="evidence" value="ECO:0007669"/>
    <property type="project" value="InterPro"/>
</dbReference>
<dbReference type="Gene3D" id="3.30.30.30">
    <property type="match status" value="1"/>
</dbReference>
<protein>
    <recommendedName>
        <fullName evidence="7">Heat shock protein 70</fullName>
    </recommendedName>
</protein>
<evidence type="ECO:0000313" key="5">
    <source>
        <dbReference type="EMBL" id="CAH0390996.1"/>
    </source>
</evidence>
<dbReference type="Proteomes" id="UP001152759">
    <property type="component" value="Chromosome 5"/>
</dbReference>
<dbReference type="Gene3D" id="3.90.640.10">
    <property type="entry name" value="Actin, Chain A, domain 4"/>
    <property type="match status" value="1"/>
</dbReference>
<dbReference type="InterPro" id="IPR018181">
    <property type="entry name" value="Heat_shock_70_CS"/>
</dbReference>
<dbReference type="InterPro" id="IPR043129">
    <property type="entry name" value="ATPase_NBD"/>
</dbReference>
<keyword evidence="3 4" id="KW-0067">ATP-binding</keyword>
<dbReference type="PRINTS" id="PR00301">
    <property type="entry name" value="HEATSHOCK70"/>
</dbReference>
<dbReference type="SUPFAM" id="SSF100934">
    <property type="entry name" value="Heat shock protein 70kD (HSP70), C-terminal subdomain"/>
    <property type="match status" value="1"/>
</dbReference>
<dbReference type="AlphaFoldDB" id="A0A9P0F5V9"/>
<dbReference type="InterPro" id="IPR029048">
    <property type="entry name" value="HSP70_C_sf"/>
</dbReference>
<dbReference type="EMBL" id="OU963866">
    <property type="protein sequence ID" value="CAH0390996.1"/>
    <property type="molecule type" value="Genomic_DNA"/>
</dbReference>
<evidence type="ECO:0000256" key="4">
    <source>
        <dbReference type="RuleBase" id="RU003322"/>
    </source>
</evidence>
<dbReference type="InterPro" id="IPR029047">
    <property type="entry name" value="HSP70_peptide-bd_sf"/>
</dbReference>
<dbReference type="PROSITE" id="PS01036">
    <property type="entry name" value="HSP70_3"/>
    <property type="match status" value="1"/>
</dbReference>
<dbReference type="SUPFAM" id="SSF100920">
    <property type="entry name" value="Heat shock protein 70kD (HSP70), peptide-binding domain"/>
    <property type="match status" value="1"/>
</dbReference>
<dbReference type="GO" id="GO:0006950">
    <property type="term" value="P:response to stress"/>
    <property type="evidence" value="ECO:0007669"/>
    <property type="project" value="UniProtKB-ARBA"/>
</dbReference>
<dbReference type="Gene3D" id="2.60.34.10">
    <property type="entry name" value="Substrate Binding Domain Of DNAk, Chain A, domain 1"/>
    <property type="match status" value="1"/>
</dbReference>
<proteinExistence type="inferred from homology"/>
<dbReference type="Gene3D" id="3.30.420.40">
    <property type="match status" value="2"/>
</dbReference>
<evidence type="ECO:0000313" key="6">
    <source>
        <dbReference type="Proteomes" id="UP001152759"/>
    </source>
</evidence>
<dbReference type="FunFam" id="3.30.30.30:FF:000001">
    <property type="entry name" value="heat shock 70 kDa protein-like"/>
    <property type="match status" value="1"/>
</dbReference>
<reference evidence="5" key="1">
    <citation type="submission" date="2021-12" db="EMBL/GenBank/DDBJ databases">
        <authorList>
            <person name="King R."/>
        </authorList>
    </citation>
    <scope>NUCLEOTIDE SEQUENCE</scope>
</reference>
<organism evidence="5 6">
    <name type="scientific">Bemisia tabaci</name>
    <name type="common">Sweetpotato whitefly</name>
    <name type="synonym">Aleurodes tabaci</name>
    <dbReference type="NCBI Taxonomy" id="7038"/>
    <lineage>
        <taxon>Eukaryota</taxon>
        <taxon>Metazoa</taxon>
        <taxon>Ecdysozoa</taxon>
        <taxon>Arthropoda</taxon>
        <taxon>Hexapoda</taxon>
        <taxon>Insecta</taxon>
        <taxon>Pterygota</taxon>
        <taxon>Neoptera</taxon>
        <taxon>Paraneoptera</taxon>
        <taxon>Hemiptera</taxon>
        <taxon>Sternorrhyncha</taxon>
        <taxon>Aleyrodoidea</taxon>
        <taxon>Aleyrodidae</taxon>
        <taxon>Aleyrodinae</taxon>
        <taxon>Bemisia</taxon>
    </lineage>
</organism>
<dbReference type="PROSITE" id="PS00329">
    <property type="entry name" value="HSP70_2"/>
    <property type="match status" value="1"/>
</dbReference>
<evidence type="ECO:0000256" key="2">
    <source>
        <dbReference type="ARBA" id="ARBA00022741"/>
    </source>
</evidence>
<keyword evidence="2 4" id="KW-0547">Nucleotide-binding</keyword>
<dbReference type="PROSITE" id="PS00297">
    <property type="entry name" value="HSP70_1"/>
    <property type="match status" value="1"/>
</dbReference>
<dbReference type="NCBIfam" id="NF001413">
    <property type="entry name" value="PRK00290.1"/>
    <property type="match status" value="1"/>
</dbReference>
<keyword evidence="6" id="KW-1185">Reference proteome</keyword>
<evidence type="ECO:0008006" key="7">
    <source>
        <dbReference type="Google" id="ProtNLM"/>
    </source>
</evidence>
<sequence length="615" mass="68512">MEKRAIGIDLGTTHSCIGVWQNGKMEIISNEQGNRITPSYVAFSDERLIGDTAKMQAPINPKNTIFDVKRLIGRKFDDPLVQADMKHWPFTVINDAGNPKVRVEYEGVERVFAPEEISSMVLSKLKETAEVYLNREVTDAVITVPAYFNDSQRQATKDAGTIAGLNVLRIINEPTAAAIAYGLDQNLKSKRNILVFDLGGGTFDVSVLTVDEGSLFEVKSTAGDTHLGGEDFDSLLVNDLIEEFQLKYKKDLTSNPRALSRLRVAAERAKCTLSSALSANIMIDSLFDGIDFYTLVIRPKFEDLCADLFQRTLTTVEKALTDAELQREAIDDVVLVGGSTRIPKIQSLLQDFFGGKTLNQSIHPDEAVAYGAAVQAASLSGNDDLKIKDIVLRDVTPLSLGVQMTNDVFSVVIKRNTRIPCKKTQNYTTPKDNAKGLRFTIYEGERAVASENHLLGEFNLEGIKLAPKFVPSVDVTFDLNAEGILLVTAEEKGTDKSENITITNEKGRLTDKDIRRMIQEAKRFKEEDDKHLARSRARNQLGDYTYKVTQELKAAESKLSKTDKSRLKEESDKTWDWLKKNPKAGLGEYKQKLQDIQGKCQSIMKKINKDDALLD</sequence>
<dbReference type="InterPro" id="IPR013126">
    <property type="entry name" value="Hsp_70_fam"/>
</dbReference>
<dbReference type="SUPFAM" id="SSF53067">
    <property type="entry name" value="Actin-like ATPase domain"/>
    <property type="match status" value="2"/>
</dbReference>
<dbReference type="Gene3D" id="1.20.1270.10">
    <property type="match status" value="1"/>
</dbReference>
<dbReference type="FunFam" id="2.60.34.10:FF:000012">
    <property type="entry name" value="Heat shock 70 kDa protein"/>
    <property type="match status" value="1"/>
</dbReference>
<dbReference type="FunFam" id="3.30.420.40:FF:000026">
    <property type="entry name" value="Heat shock protein 70"/>
    <property type="match status" value="1"/>
</dbReference>
<gene>
    <name evidence="5" type="ORF">BEMITA_LOCUS9660</name>
</gene>
<comment type="similarity">
    <text evidence="1 4">Belongs to the heat shock protein 70 family.</text>
</comment>
<evidence type="ECO:0000256" key="3">
    <source>
        <dbReference type="ARBA" id="ARBA00022840"/>
    </source>
</evidence>
<accession>A0A9P0F5V9</accession>